<organism evidence="12 13">
    <name type="scientific">Methanoregula formicica (strain DSM 22288 / NBRC 105244 / SMSP)</name>
    <dbReference type="NCBI Taxonomy" id="593750"/>
    <lineage>
        <taxon>Archaea</taxon>
        <taxon>Methanobacteriati</taxon>
        <taxon>Methanobacteriota</taxon>
        <taxon>Stenosarchaea group</taxon>
        <taxon>Methanomicrobia</taxon>
        <taxon>Methanomicrobiales</taxon>
        <taxon>Methanoregulaceae</taxon>
        <taxon>Methanoregula</taxon>
    </lineage>
</organism>
<dbReference type="HOGENOM" id="CLU_320209_0_0_2"/>
<feature type="domain" description="Response regulatory" evidence="9">
    <location>
        <begin position="9"/>
        <end position="124"/>
    </location>
</feature>
<dbReference type="Pfam" id="PF13426">
    <property type="entry name" value="PAS_9"/>
    <property type="match status" value="1"/>
</dbReference>
<dbReference type="SMART" id="SM00448">
    <property type="entry name" value="REC"/>
    <property type="match status" value="1"/>
</dbReference>
<feature type="coiled-coil region" evidence="7">
    <location>
        <begin position="602"/>
        <end position="643"/>
    </location>
</feature>
<feature type="domain" description="PAS" evidence="10">
    <location>
        <begin position="479"/>
        <end position="549"/>
    </location>
</feature>
<keyword evidence="5" id="KW-0418">Kinase</keyword>
<evidence type="ECO:0000259" key="9">
    <source>
        <dbReference type="PROSITE" id="PS50110"/>
    </source>
</evidence>
<dbReference type="InParanoid" id="L0HDS2"/>
<dbReference type="SUPFAM" id="SSF55785">
    <property type="entry name" value="PYP-like sensor domain (PAS domain)"/>
    <property type="match status" value="4"/>
</dbReference>
<dbReference type="InterPro" id="IPR001789">
    <property type="entry name" value="Sig_transdc_resp-reg_receiver"/>
</dbReference>
<sequence length="793" mass="92024">MPLRRNTISVLYIDDDPSLLEIGKAFLELSGQFSVATTEYPLSVMDLLENQEYDCIISDYQMPVLDGIGLLQQIRRQYAELPFILFTGKGREEVVIQAFDAGADYYVQKGRDVQSQFRELSHKIRLAVEKRYADRALRESEERYRNVVQDQNEFICRFRPDGTYIFANNAFCRTFGVDEDAVINRRFTPLMPAEDARAIRKHLASLMRDYPQGTIEHRILFPDGSVRWHQWIDRAIFSETGALVEYQSVGRDITEQKIAEMNLIKTNDELRSAFEQLTATEEELRTSYLDLAQSQHQLEEREIILNAIIQASPIPQFVIDKNHRVLYWNQALAAYSGIAAHEIVGTDQHWRAFYKEKRPCIADLLVDKAEDQMPEWYLDRLEKSRLIDGAYSATDFFSHMGFEGKWLHFTAGLIRDRNGAIIGAVETLEDVTDQKLKEAELAREHQELAASFEQLAATEEELRNNYEQLRLLEGDLRRSHELYRGVVEDQTELICRFRPDGTIVFANNAYCRYFHTSQKEITGRIFRPEVFVDERDKVRETFRALMPDNPVASVDQRTVLPDGTIRWQHWVDRAIFDARGMLVEYQSVGRDITDVKMAELKLQRKNEMLHAAYEQLAAAEEELRASFTELDESRQRIRESEERYRAVVEGQTELICRFRPDGTFVFVNEAYCRYLKMSREEIIGRAILPEIPAEERERLARHFKGLTPEHPVGRIDHQTILPGGAVTWQSWVDQAIYDENGRLVEYQSVGRDISDYKKAVRELRESEKKYREKIAEPTTTSGNGHPADQRPGA</sequence>
<feature type="region of interest" description="Disordered" evidence="8">
    <location>
        <begin position="765"/>
        <end position="793"/>
    </location>
</feature>
<dbReference type="InterPro" id="IPR000014">
    <property type="entry name" value="PAS"/>
</dbReference>
<dbReference type="SMART" id="SM00086">
    <property type="entry name" value="PAC"/>
    <property type="match status" value="4"/>
</dbReference>
<dbReference type="CDD" id="cd00156">
    <property type="entry name" value="REC"/>
    <property type="match status" value="1"/>
</dbReference>
<evidence type="ECO:0000259" key="10">
    <source>
        <dbReference type="PROSITE" id="PS50112"/>
    </source>
</evidence>
<feature type="coiled-coil region" evidence="7">
    <location>
        <begin position="441"/>
        <end position="475"/>
    </location>
</feature>
<name>L0HDS2_METFS</name>
<feature type="domain" description="PAC" evidence="11">
    <location>
        <begin position="552"/>
        <end position="604"/>
    </location>
</feature>
<keyword evidence="7" id="KW-0175">Coiled coil</keyword>
<accession>L0HDS2</accession>
<feature type="domain" description="PAC" evidence="11">
    <location>
        <begin position="391"/>
        <end position="443"/>
    </location>
</feature>
<proteinExistence type="predicted"/>
<feature type="compositionally biased region" description="Basic and acidic residues" evidence="8">
    <location>
        <begin position="765"/>
        <end position="775"/>
    </location>
</feature>
<dbReference type="InterPro" id="IPR001610">
    <property type="entry name" value="PAC"/>
</dbReference>
<dbReference type="GeneID" id="25397773"/>
<feature type="domain" description="PAS" evidence="10">
    <location>
        <begin position="301"/>
        <end position="372"/>
    </location>
</feature>
<keyword evidence="13" id="KW-1185">Reference proteome</keyword>
<dbReference type="NCBIfam" id="TIGR00229">
    <property type="entry name" value="sensory_box"/>
    <property type="match status" value="4"/>
</dbReference>
<dbReference type="KEGG" id="mfo:Metfor_0405"/>
<evidence type="ECO:0000256" key="5">
    <source>
        <dbReference type="ARBA" id="ARBA00022777"/>
    </source>
</evidence>
<keyword evidence="4" id="KW-0808">Transferase</keyword>
<evidence type="ECO:0000256" key="6">
    <source>
        <dbReference type="PROSITE-ProRule" id="PRU00169"/>
    </source>
</evidence>
<gene>
    <name evidence="12" type="ordered locus">Metfor_0405</name>
</gene>
<comment type="catalytic activity">
    <reaction evidence="1">
        <text>ATP + protein L-histidine = ADP + protein N-phospho-L-histidine.</text>
        <dbReference type="EC" id="2.7.13.3"/>
    </reaction>
</comment>
<dbReference type="Pfam" id="PF00989">
    <property type="entry name" value="PAS"/>
    <property type="match status" value="2"/>
</dbReference>
<protein>
    <recommendedName>
        <fullName evidence="2">histidine kinase</fullName>
        <ecNumber evidence="2">2.7.13.3</ecNumber>
    </recommendedName>
</protein>
<dbReference type="InterPro" id="IPR000700">
    <property type="entry name" value="PAS-assoc_C"/>
</dbReference>
<dbReference type="AlphaFoldDB" id="L0HDS2"/>
<evidence type="ECO:0000256" key="3">
    <source>
        <dbReference type="ARBA" id="ARBA00022553"/>
    </source>
</evidence>
<dbReference type="InterPro" id="IPR052162">
    <property type="entry name" value="Sensor_kinase/Photoreceptor"/>
</dbReference>
<evidence type="ECO:0000256" key="7">
    <source>
        <dbReference type="SAM" id="Coils"/>
    </source>
</evidence>
<evidence type="ECO:0000313" key="12">
    <source>
        <dbReference type="EMBL" id="AGB01478.1"/>
    </source>
</evidence>
<feature type="domain" description="PAS" evidence="10">
    <location>
        <begin position="140"/>
        <end position="210"/>
    </location>
</feature>
<dbReference type="InterPro" id="IPR013656">
    <property type="entry name" value="PAS_4"/>
</dbReference>
<dbReference type="OrthoDB" id="116661at2157"/>
<reference evidence="13" key="1">
    <citation type="submission" date="2011-12" db="EMBL/GenBank/DDBJ databases">
        <title>Complete sequence of Methanoregula formicicum SMSP.</title>
        <authorList>
            <person name="Lucas S."/>
            <person name="Han J."/>
            <person name="Lapidus A."/>
            <person name="Cheng J.-F."/>
            <person name="Goodwin L."/>
            <person name="Pitluck S."/>
            <person name="Peters L."/>
            <person name="Ovchinnikova G."/>
            <person name="Teshima H."/>
            <person name="Detter J.C."/>
            <person name="Han C."/>
            <person name="Tapia R."/>
            <person name="Land M."/>
            <person name="Hauser L."/>
            <person name="Kyrpides N."/>
            <person name="Ivanova N."/>
            <person name="Pagani I."/>
            <person name="Imachi H."/>
            <person name="Tamaki H."/>
            <person name="Sekiguchi Y."/>
            <person name="Kamagata Y."/>
            <person name="Cadillo-Quiroz H."/>
            <person name="Zinder S."/>
            <person name="Liu W.-T."/>
            <person name="Woyke T."/>
        </authorList>
    </citation>
    <scope>NUCLEOTIDE SEQUENCE [LARGE SCALE GENOMIC DNA]</scope>
    <source>
        <strain evidence="13">DSM 22288 / NBRC 105244 / SMSP</strain>
    </source>
</reference>
<keyword evidence="3 6" id="KW-0597">Phosphoprotein</keyword>
<dbReference type="Gene3D" id="3.40.50.2300">
    <property type="match status" value="1"/>
</dbReference>
<dbReference type="Pfam" id="PF00072">
    <property type="entry name" value="Response_reg"/>
    <property type="match status" value="1"/>
</dbReference>
<evidence type="ECO:0000256" key="2">
    <source>
        <dbReference type="ARBA" id="ARBA00012438"/>
    </source>
</evidence>
<dbReference type="InterPro" id="IPR013767">
    <property type="entry name" value="PAS_fold"/>
</dbReference>
<dbReference type="CDD" id="cd00130">
    <property type="entry name" value="PAS"/>
    <property type="match status" value="4"/>
</dbReference>
<dbReference type="Pfam" id="PF08448">
    <property type="entry name" value="PAS_4"/>
    <property type="match status" value="1"/>
</dbReference>
<dbReference type="Proteomes" id="UP000010824">
    <property type="component" value="Chromosome"/>
</dbReference>
<dbReference type="eggNOG" id="arCOG02385">
    <property type="taxonomic scope" value="Archaea"/>
</dbReference>
<evidence type="ECO:0000256" key="1">
    <source>
        <dbReference type="ARBA" id="ARBA00000085"/>
    </source>
</evidence>
<evidence type="ECO:0000313" key="13">
    <source>
        <dbReference type="Proteomes" id="UP000010824"/>
    </source>
</evidence>
<dbReference type="PROSITE" id="PS50112">
    <property type="entry name" value="PAS"/>
    <property type="match status" value="4"/>
</dbReference>
<evidence type="ECO:0000259" key="11">
    <source>
        <dbReference type="PROSITE" id="PS50113"/>
    </source>
</evidence>
<dbReference type="GO" id="GO:0006355">
    <property type="term" value="P:regulation of DNA-templated transcription"/>
    <property type="evidence" value="ECO:0007669"/>
    <property type="project" value="InterPro"/>
</dbReference>
<dbReference type="EMBL" id="CP003167">
    <property type="protein sequence ID" value="AGB01478.1"/>
    <property type="molecule type" value="Genomic_DNA"/>
</dbReference>
<dbReference type="PROSITE" id="PS50113">
    <property type="entry name" value="PAC"/>
    <property type="match status" value="4"/>
</dbReference>
<dbReference type="PROSITE" id="PS50110">
    <property type="entry name" value="RESPONSE_REGULATORY"/>
    <property type="match status" value="1"/>
</dbReference>
<dbReference type="STRING" id="593750.Metfor_0405"/>
<dbReference type="PANTHER" id="PTHR43304">
    <property type="entry name" value="PHYTOCHROME-LIKE PROTEIN CPH1"/>
    <property type="match status" value="1"/>
</dbReference>
<feature type="domain" description="PAC" evidence="11">
    <location>
        <begin position="213"/>
        <end position="265"/>
    </location>
</feature>
<dbReference type="EC" id="2.7.13.3" evidence="2"/>
<dbReference type="Gene3D" id="3.30.450.20">
    <property type="entry name" value="PAS domain"/>
    <property type="match status" value="4"/>
</dbReference>
<dbReference type="RefSeq" id="WP_015284442.1">
    <property type="nucleotide sequence ID" value="NC_019943.1"/>
</dbReference>
<feature type="domain" description="PAC" evidence="11">
    <location>
        <begin position="713"/>
        <end position="765"/>
    </location>
</feature>
<evidence type="ECO:0000256" key="8">
    <source>
        <dbReference type="SAM" id="MobiDB-lite"/>
    </source>
</evidence>
<evidence type="ECO:0000256" key="4">
    <source>
        <dbReference type="ARBA" id="ARBA00022679"/>
    </source>
</evidence>
<feature type="domain" description="PAS" evidence="10">
    <location>
        <begin position="640"/>
        <end position="710"/>
    </location>
</feature>
<reference evidence="12 13" key="2">
    <citation type="journal article" date="2014" name="Genome Announc.">
        <title>Complete Genome Sequence of Methanoregula formicica SMSPT, a Mesophilic Hydrogenotrophic Methanogen Isolated from a Methanogenic Upflow Anaerobic Sludge Blanket Reactor.</title>
        <authorList>
            <person name="Yamamoto K."/>
            <person name="Tamaki H."/>
            <person name="Cadillo-Quiroz H."/>
            <person name="Imachi H."/>
            <person name="Kyrpides N."/>
            <person name="Woyke T."/>
            <person name="Goodwin L."/>
            <person name="Zinder S.H."/>
            <person name="Kamagata Y."/>
            <person name="Liu W.T."/>
        </authorList>
    </citation>
    <scope>NUCLEOTIDE SEQUENCE [LARGE SCALE GENOMIC DNA]</scope>
    <source>
        <strain evidence="13">DSM 22288 / NBRC 105244 / SMSP</strain>
    </source>
</reference>
<dbReference type="InterPro" id="IPR035965">
    <property type="entry name" value="PAS-like_dom_sf"/>
</dbReference>
<dbReference type="SUPFAM" id="SSF52172">
    <property type="entry name" value="CheY-like"/>
    <property type="match status" value="1"/>
</dbReference>
<dbReference type="SMART" id="SM00091">
    <property type="entry name" value="PAS"/>
    <property type="match status" value="4"/>
</dbReference>
<dbReference type="InterPro" id="IPR011006">
    <property type="entry name" value="CheY-like_superfamily"/>
</dbReference>
<feature type="modified residue" description="4-aspartylphosphate" evidence="6">
    <location>
        <position position="59"/>
    </location>
</feature>
<dbReference type="GO" id="GO:0004673">
    <property type="term" value="F:protein histidine kinase activity"/>
    <property type="evidence" value="ECO:0007669"/>
    <property type="project" value="UniProtKB-EC"/>
</dbReference>
<dbReference type="eggNOG" id="arCOG02350">
    <property type="taxonomic scope" value="Archaea"/>
</dbReference>
<dbReference type="PANTHER" id="PTHR43304:SF1">
    <property type="entry name" value="PAC DOMAIN-CONTAINING PROTEIN"/>
    <property type="match status" value="1"/>
</dbReference>
<dbReference type="GO" id="GO:0000160">
    <property type="term" value="P:phosphorelay signal transduction system"/>
    <property type="evidence" value="ECO:0007669"/>
    <property type="project" value="InterPro"/>
</dbReference>